<evidence type="ECO:0000313" key="2">
    <source>
        <dbReference type="EMBL" id="CAE7533154.1"/>
    </source>
</evidence>
<feature type="transmembrane region" description="Helical" evidence="1">
    <location>
        <begin position="173"/>
        <end position="191"/>
    </location>
</feature>
<dbReference type="OrthoDB" id="433041at2759"/>
<keyword evidence="1" id="KW-0812">Transmembrane</keyword>
<evidence type="ECO:0000256" key="1">
    <source>
        <dbReference type="SAM" id="Phobius"/>
    </source>
</evidence>
<dbReference type="EMBL" id="CAJNJA010024846">
    <property type="protein sequence ID" value="CAE7533154.1"/>
    <property type="molecule type" value="Genomic_DNA"/>
</dbReference>
<feature type="transmembrane region" description="Helical" evidence="1">
    <location>
        <begin position="68"/>
        <end position="92"/>
    </location>
</feature>
<feature type="transmembrane region" description="Helical" evidence="1">
    <location>
        <begin position="29"/>
        <end position="62"/>
    </location>
</feature>
<accession>A0A812TQ35</accession>
<evidence type="ECO:0000313" key="3">
    <source>
        <dbReference type="Proteomes" id="UP000601435"/>
    </source>
</evidence>
<proteinExistence type="predicted"/>
<sequence>MIIPMPAMGATGGPPSAYALSRRPWVKFVLLLQSLLCVVRIVLFLDIMGAFLMAIMIAVGYFGIREEINIQLLCYWGMMCLINGAFDLVKLIDVLVKNRMPLFSSKASSEYNVANGLALAIPVATLMGVPLAWWLFQDYASGTGPSLTELQFSSVLVAVVGSRARSGQRCKGSVFNVGCAMGVAWFLIMLYESSLLAG</sequence>
<protein>
    <submittedName>
        <fullName evidence="2">Uncharacterized protein</fullName>
    </submittedName>
</protein>
<comment type="caution">
    <text evidence="2">The sequence shown here is derived from an EMBL/GenBank/DDBJ whole genome shotgun (WGS) entry which is preliminary data.</text>
</comment>
<reference evidence="2" key="1">
    <citation type="submission" date="2021-02" db="EMBL/GenBank/DDBJ databases">
        <authorList>
            <person name="Dougan E. K."/>
            <person name="Rhodes N."/>
            <person name="Thang M."/>
            <person name="Chan C."/>
        </authorList>
    </citation>
    <scope>NUCLEOTIDE SEQUENCE</scope>
</reference>
<feature type="transmembrane region" description="Helical" evidence="1">
    <location>
        <begin position="113"/>
        <end position="136"/>
    </location>
</feature>
<keyword evidence="1" id="KW-1133">Transmembrane helix</keyword>
<dbReference type="AlphaFoldDB" id="A0A812TQ35"/>
<keyword evidence="1" id="KW-0472">Membrane</keyword>
<organism evidence="2 3">
    <name type="scientific">Symbiodinium necroappetens</name>
    <dbReference type="NCBI Taxonomy" id="1628268"/>
    <lineage>
        <taxon>Eukaryota</taxon>
        <taxon>Sar</taxon>
        <taxon>Alveolata</taxon>
        <taxon>Dinophyceae</taxon>
        <taxon>Suessiales</taxon>
        <taxon>Symbiodiniaceae</taxon>
        <taxon>Symbiodinium</taxon>
    </lineage>
</organism>
<gene>
    <name evidence="2" type="ORF">SNEC2469_LOCUS15328</name>
</gene>
<name>A0A812TQ35_9DINO</name>
<keyword evidence="3" id="KW-1185">Reference proteome</keyword>
<dbReference type="Proteomes" id="UP000601435">
    <property type="component" value="Unassembled WGS sequence"/>
</dbReference>